<keyword evidence="5 7" id="KW-0804">Transcription</keyword>
<evidence type="ECO:0000256" key="1">
    <source>
        <dbReference type="ARBA" id="ARBA00004604"/>
    </source>
</evidence>
<feature type="domain" description="RPA43 OB" evidence="9">
    <location>
        <begin position="130"/>
        <end position="181"/>
    </location>
</feature>
<evidence type="ECO:0000256" key="4">
    <source>
        <dbReference type="ARBA" id="ARBA00022553"/>
    </source>
</evidence>
<keyword evidence="4" id="KW-0597">Phosphoprotein</keyword>
<dbReference type="AlphaFoldDB" id="A0A0F4GB66"/>
<dbReference type="InterPro" id="IPR041178">
    <property type="entry name" value="RPA43_OB"/>
</dbReference>
<dbReference type="OrthoDB" id="10250504at2759"/>
<proteinExistence type="inferred from homology"/>
<dbReference type="PANTHER" id="PTHR12709:SF5">
    <property type="entry name" value="DNA-DIRECTED RNA POLYMERASE I SUBUNIT RPA43"/>
    <property type="match status" value="1"/>
</dbReference>
<dbReference type="CDD" id="cd04328">
    <property type="entry name" value="RNAP_I_Rpa43_N"/>
    <property type="match status" value="1"/>
</dbReference>
<accession>A0A0F4GB66</accession>
<feature type="region of interest" description="Disordered" evidence="8">
    <location>
        <begin position="1"/>
        <end position="36"/>
    </location>
</feature>
<evidence type="ECO:0000313" key="11">
    <source>
        <dbReference type="Proteomes" id="UP000033647"/>
    </source>
</evidence>
<dbReference type="Pfam" id="PF17875">
    <property type="entry name" value="RPA43_OB"/>
    <property type="match status" value="1"/>
</dbReference>
<protein>
    <recommendedName>
        <fullName evidence="7">DNA-directed RNA polymerase subunit</fullName>
    </recommendedName>
</protein>
<dbReference type="Gene3D" id="3.30.1490.120">
    <property type="entry name" value="RNA polymerase Rpb7-like, N-terminal domain"/>
    <property type="match status" value="1"/>
</dbReference>
<dbReference type="InterPro" id="IPR045113">
    <property type="entry name" value="Rpb7-like"/>
</dbReference>
<dbReference type="GO" id="GO:0005736">
    <property type="term" value="C:RNA polymerase I complex"/>
    <property type="evidence" value="ECO:0007669"/>
    <property type="project" value="TreeGrafter"/>
</dbReference>
<comment type="similarity">
    <text evidence="2">Belongs to the eukaryotic RPA43 RNA polymerase subunit family.</text>
</comment>
<sequence length="215" mass="23437">MGIPQASASRKESTKSHKKHKSSKSSTTTAKPTSTSPFTTLTASLYVSLSPCANAFPLEGLCAEHLSPHLTTYHPSFNGVVLSYSNPRISSSPEDHRSQEKKTEKVLARSIDEYAVTFLWLTADFLVFRPERGSLLDGFVNLQSESMLGLLCYNYFNVAIAREGLPEGWNWDGESWNDAEGNPVGEGRKVKCKVEDFVASGGEGLSISATLVKEG</sequence>
<dbReference type="Proteomes" id="UP000033647">
    <property type="component" value="Unassembled WGS sequence"/>
</dbReference>
<dbReference type="EMBL" id="LAFY01004132">
    <property type="protein sequence ID" value="KJX94633.1"/>
    <property type="molecule type" value="Genomic_DNA"/>
</dbReference>
<dbReference type="Gene3D" id="2.40.50.1060">
    <property type="match status" value="1"/>
</dbReference>
<gene>
    <name evidence="10" type="ORF">TI39_contig4173g00029</name>
</gene>
<evidence type="ECO:0000313" key="10">
    <source>
        <dbReference type="EMBL" id="KJX94633.1"/>
    </source>
</evidence>
<keyword evidence="11" id="KW-1185">Reference proteome</keyword>
<organism evidence="10 11">
    <name type="scientific">Zymoseptoria brevis</name>
    <dbReference type="NCBI Taxonomy" id="1047168"/>
    <lineage>
        <taxon>Eukaryota</taxon>
        <taxon>Fungi</taxon>
        <taxon>Dikarya</taxon>
        <taxon>Ascomycota</taxon>
        <taxon>Pezizomycotina</taxon>
        <taxon>Dothideomycetes</taxon>
        <taxon>Dothideomycetidae</taxon>
        <taxon>Mycosphaerellales</taxon>
        <taxon>Mycosphaerellaceae</taxon>
        <taxon>Zymoseptoria</taxon>
    </lineage>
</organism>
<name>A0A0F4GB66_9PEZI</name>
<evidence type="ECO:0000256" key="2">
    <source>
        <dbReference type="ARBA" id="ARBA00005930"/>
    </source>
</evidence>
<dbReference type="GO" id="GO:0006361">
    <property type="term" value="P:transcription initiation at RNA polymerase I promoter"/>
    <property type="evidence" value="ECO:0007669"/>
    <property type="project" value="UniProtKB-ARBA"/>
</dbReference>
<evidence type="ECO:0000256" key="7">
    <source>
        <dbReference type="RuleBase" id="RU369086"/>
    </source>
</evidence>
<dbReference type="GO" id="GO:0006362">
    <property type="term" value="P:transcription elongation by RNA polymerase I"/>
    <property type="evidence" value="ECO:0007669"/>
    <property type="project" value="UniProtKB-ARBA"/>
</dbReference>
<evidence type="ECO:0000256" key="5">
    <source>
        <dbReference type="ARBA" id="ARBA00023163"/>
    </source>
</evidence>
<reference evidence="10 11" key="1">
    <citation type="submission" date="2015-03" db="EMBL/GenBank/DDBJ databases">
        <title>RNA-seq based gene annotation and comparative genomics of four Zymoseptoria species reveal species-specific pathogenicity related genes and transposable element activity.</title>
        <authorList>
            <person name="Grandaubert J."/>
            <person name="Bhattacharyya A."/>
            <person name="Stukenbrock E.H."/>
        </authorList>
    </citation>
    <scope>NUCLEOTIDE SEQUENCE [LARGE SCALE GENOMIC DNA]</scope>
    <source>
        <strain evidence="10 11">Zb18110</strain>
    </source>
</reference>
<feature type="compositionally biased region" description="Low complexity" evidence="8">
    <location>
        <begin position="24"/>
        <end position="36"/>
    </location>
</feature>
<keyword evidence="6 7" id="KW-0539">Nucleus</keyword>
<comment type="subcellular location">
    <subcellularLocation>
        <location evidence="1">Nucleus</location>
        <location evidence="1">Nucleolus</location>
    </subcellularLocation>
</comment>
<evidence type="ECO:0000259" key="9">
    <source>
        <dbReference type="Pfam" id="PF17875"/>
    </source>
</evidence>
<dbReference type="InterPro" id="IPR041901">
    <property type="entry name" value="RNAP_I_Rpa43_N"/>
</dbReference>
<dbReference type="PANTHER" id="PTHR12709">
    <property type="entry name" value="DNA-DIRECTED RNA POLYMERASE II, III"/>
    <property type="match status" value="1"/>
</dbReference>
<keyword evidence="3 7" id="KW-0240">DNA-directed RNA polymerase</keyword>
<evidence type="ECO:0000256" key="6">
    <source>
        <dbReference type="ARBA" id="ARBA00023242"/>
    </source>
</evidence>
<comment type="caution">
    <text evidence="10">The sequence shown here is derived from an EMBL/GenBank/DDBJ whole genome shotgun (WGS) entry which is preliminary data.</text>
</comment>
<dbReference type="FunFam" id="3.30.1490.120:FF:000004">
    <property type="entry name" value="RNA polymerase I subunit Rpa43"/>
    <property type="match status" value="1"/>
</dbReference>
<evidence type="ECO:0000256" key="8">
    <source>
        <dbReference type="SAM" id="MobiDB-lite"/>
    </source>
</evidence>
<evidence type="ECO:0000256" key="3">
    <source>
        <dbReference type="ARBA" id="ARBA00022478"/>
    </source>
</evidence>
<comment type="function">
    <text evidence="7">DNA-dependent RNA polymerase which catalyzes the transcription of DNA into RNA using the four ribonucleoside triphosphates as substrates.</text>
</comment>
<dbReference type="STRING" id="1047168.A0A0F4GB66"/>
<dbReference type="InterPro" id="IPR036898">
    <property type="entry name" value="RNA_pol_Rpb7-like_N_sf"/>
</dbReference>